<evidence type="ECO:0000313" key="2">
    <source>
        <dbReference type="Proteomes" id="UP000176863"/>
    </source>
</evidence>
<gene>
    <name evidence="1" type="ORF">A2851_03730</name>
</gene>
<proteinExistence type="predicted"/>
<dbReference type="Gene3D" id="2.30.130.30">
    <property type="entry name" value="Hypothetical protein"/>
    <property type="match status" value="1"/>
</dbReference>
<organism evidence="1 2">
    <name type="scientific">Candidatus Kaiserbacteria bacterium RIFCSPHIGHO2_01_FULL_53_29</name>
    <dbReference type="NCBI Taxonomy" id="1798480"/>
    <lineage>
        <taxon>Bacteria</taxon>
        <taxon>Candidatus Kaiseribacteriota</taxon>
    </lineage>
</organism>
<protein>
    <recommendedName>
        <fullName evidence="3">ASCH domain-containing protein</fullName>
    </recommendedName>
</protein>
<dbReference type="Proteomes" id="UP000176863">
    <property type="component" value="Unassembled WGS sequence"/>
</dbReference>
<reference evidence="1 2" key="1">
    <citation type="journal article" date="2016" name="Nat. Commun.">
        <title>Thousands of microbial genomes shed light on interconnected biogeochemical processes in an aquifer system.</title>
        <authorList>
            <person name="Anantharaman K."/>
            <person name="Brown C.T."/>
            <person name="Hug L.A."/>
            <person name="Sharon I."/>
            <person name="Castelle C.J."/>
            <person name="Probst A.J."/>
            <person name="Thomas B.C."/>
            <person name="Singh A."/>
            <person name="Wilkins M.J."/>
            <person name="Karaoz U."/>
            <person name="Brodie E.L."/>
            <person name="Williams K.H."/>
            <person name="Hubbard S.S."/>
            <person name="Banfield J.F."/>
        </authorList>
    </citation>
    <scope>NUCLEOTIDE SEQUENCE [LARGE SCALE GENOMIC DNA]</scope>
</reference>
<name>A0A1F6CVV5_9BACT</name>
<comment type="caution">
    <text evidence="1">The sequence shown here is derived from an EMBL/GenBank/DDBJ whole genome shotgun (WGS) entry which is preliminary data.</text>
</comment>
<accession>A0A1F6CVV5</accession>
<dbReference type="EMBL" id="MFKT01000016">
    <property type="protein sequence ID" value="OGG53171.1"/>
    <property type="molecule type" value="Genomic_DNA"/>
</dbReference>
<dbReference type="SUPFAM" id="SSF88697">
    <property type="entry name" value="PUA domain-like"/>
    <property type="match status" value="1"/>
</dbReference>
<evidence type="ECO:0000313" key="1">
    <source>
        <dbReference type="EMBL" id="OGG53171.1"/>
    </source>
</evidence>
<evidence type="ECO:0008006" key="3">
    <source>
        <dbReference type="Google" id="ProtNLM"/>
    </source>
</evidence>
<sequence length="114" mass="12893">MATHNLGVKWFLLDSLRSGRKDLEIRVRGRYIDSIHEGDTIIFNGREQRRVKKISHFASFDSAVTGESVKRIAPGRSRNATISFLRELHGRQEQRGVVVFELEMLGPPMAETGG</sequence>
<dbReference type="InterPro" id="IPR015947">
    <property type="entry name" value="PUA-like_sf"/>
</dbReference>
<dbReference type="AlphaFoldDB" id="A0A1F6CVV5"/>